<reference evidence="1" key="1">
    <citation type="submission" date="2021-08" db="EMBL/GenBank/DDBJ databases">
        <title>The first chromosome-level gecko genome reveals the dynamic sex chromosomes of Neotropical dwarf geckos (Sphaerodactylidae: Sphaerodactylus).</title>
        <authorList>
            <person name="Pinto B.J."/>
            <person name="Keating S.E."/>
            <person name="Gamble T."/>
        </authorList>
    </citation>
    <scope>NUCLEOTIDE SEQUENCE</scope>
    <source>
        <strain evidence="1">TG3544</strain>
    </source>
</reference>
<organism evidence="1 2">
    <name type="scientific">Sphaerodactylus townsendi</name>
    <dbReference type="NCBI Taxonomy" id="933632"/>
    <lineage>
        <taxon>Eukaryota</taxon>
        <taxon>Metazoa</taxon>
        <taxon>Chordata</taxon>
        <taxon>Craniata</taxon>
        <taxon>Vertebrata</taxon>
        <taxon>Euteleostomi</taxon>
        <taxon>Lepidosauria</taxon>
        <taxon>Squamata</taxon>
        <taxon>Bifurcata</taxon>
        <taxon>Gekkota</taxon>
        <taxon>Sphaerodactylidae</taxon>
        <taxon>Sphaerodactylus</taxon>
    </lineage>
</organism>
<dbReference type="Proteomes" id="UP000827872">
    <property type="component" value="Linkage Group LG04"/>
</dbReference>
<evidence type="ECO:0000313" key="1">
    <source>
        <dbReference type="EMBL" id="KAH8004177.1"/>
    </source>
</evidence>
<name>A0ACB8FG17_9SAUR</name>
<dbReference type="EMBL" id="CM037617">
    <property type="protein sequence ID" value="KAH8004177.1"/>
    <property type="molecule type" value="Genomic_DNA"/>
</dbReference>
<sequence>MFEEGAWSDGEGAPPPAARPPLPPPPPARRRRLLATLRRLEAASAAAIPPSASSPRGERSAAAEAEPEGGAGAERRLSRRQWRNRQKNQRRRKNKFRPGQRPPAPRSPSPPPPGAPSPPSPPSPPVRRRLEQRLDSARFRYLNQQLYSRPSRQAARLFQQDPEAFAAYHRGFAQQLARWPDRPLQRFVRYLRRRPASLVVADFGCGDCTLARSIPNRVHCFDVAALDPRVTICDMAQVPLEDASVDVAVFCLALMGTNLCEILEEANRVLRVGGVLLVAEVASRFEDLHGFLGSLASLGFQLVSKDVSGSHFYTLELRKEGPPHTSGAGPTKTPAGLVLRPCVYKRR</sequence>
<protein>
    <submittedName>
        <fullName evidence="1">25S rRNA (Adenine645-N1)-methyltransferase</fullName>
    </submittedName>
</protein>
<gene>
    <name evidence="1" type="primary">RRP8</name>
    <name evidence="1" type="ORF">K3G42_004293</name>
</gene>
<evidence type="ECO:0000313" key="2">
    <source>
        <dbReference type="Proteomes" id="UP000827872"/>
    </source>
</evidence>
<keyword evidence="2" id="KW-1185">Reference proteome</keyword>
<proteinExistence type="predicted"/>
<comment type="caution">
    <text evidence="1">The sequence shown here is derived from an EMBL/GenBank/DDBJ whole genome shotgun (WGS) entry which is preliminary data.</text>
</comment>
<accession>A0ACB8FG17</accession>